<dbReference type="PROSITE" id="PS50835">
    <property type="entry name" value="IG_LIKE"/>
    <property type="match status" value="3"/>
</dbReference>
<dbReference type="GO" id="GO:0030424">
    <property type="term" value="C:axon"/>
    <property type="evidence" value="ECO:0007669"/>
    <property type="project" value="TreeGrafter"/>
</dbReference>
<dbReference type="GO" id="GO:0007156">
    <property type="term" value="P:homophilic cell adhesion via plasma membrane adhesion molecules"/>
    <property type="evidence" value="ECO:0007669"/>
    <property type="project" value="TreeGrafter"/>
</dbReference>
<dbReference type="AlphaFoldDB" id="Q26475"/>
<dbReference type="SUPFAM" id="SSF49265">
    <property type="entry name" value="Fibronectin type III"/>
    <property type="match status" value="1"/>
</dbReference>
<dbReference type="CDD" id="cd00063">
    <property type="entry name" value="FN3"/>
    <property type="match status" value="1"/>
</dbReference>
<dbReference type="Pfam" id="PF07679">
    <property type="entry name" value="I-set"/>
    <property type="match status" value="1"/>
</dbReference>
<dbReference type="InterPro" id="IPR007110">
    <property type="entry name" value="Ig-like_dom"/>
</dbReference>
<dbReference type="GO" id="GO:0043025">
    <property type="term" value="C:neuronal cell body"/>
    <property type="evidence" value="ECO:0007669"/>
    <property type="project" value="TreeGrafter"/>
</dbReference>
<dbReference type="InterPro" id="IPR013098">
    <property type="entry name" value="Ig_I-set"/>
</dbReference>
<keyword evidence="4" id="KW-0732">Signal</keyword>
<dbReference type="PANTHER" id="PTHR45080:SF33">
    <property type="entry name" value="IG-LIKE DOMAIN-CONTAINING PROTEIN"/>
    <property type="match status" value="1"/>
</dbReference>
<dbReference type="InterPro" id="IPR003599">
    <property type="entry name" value="Ig_sub"/>
</dbReference>
<dbReference type="GO" id="GO:0050808">
    <property type="term" value="P:synapse organization"/>
    <property type="evidence" value="ECO:0007669"/>
    <property type="project" value="TreeGrafter"/>
</dbReference>
<dbReference type="GO" id="GO:0005886">
    <property type="term" value="C:plasma membrane"/>
    <property type="evidence" value="ECO:0007669"/>
    <property type="project" value="TreeGrafter"/>
</dbReference>
<dbReference type="InterPro" id="IPR050958">
    <property type="entry name" value="Cell_Adh-Cytoskel_Orgn"/>
</dbReference>
<evidence type="ECO:0000256" key="2">
    <source>
        <dbReference type="ARBA" id="ARBA00023319"/>
    </source>
</evidence>
<dbReference type="GO" id="GO:0008046">
    <property type="term" value="F:axon guidance receptor activity"/>
    <property type="evidence" value="ECO:0007669"/>
    <property type="project" value="TreeGrafter"/>
</dbReference>
<dbReference type="SUPFAM" id="SSF48726">
    <property type="entry name" value="Immunoglobulin"/>
    <property type="match status" value="3"/>
</dbReference>
<dbReference type="SMART" id="SM00409">
    <property type="entry name" value="IG"/>
    <property type="match status" value="3"/>
</dbReference>
<dbReference type="InterPro" id="IPR036116">
    <property type="entry name" value="FN3_sf"/>
</dbReference>
<evidence type="ECO:0000256" key="3">
    <source>
        <dbReference type="SAM" id="MobiDB-lite"/>
    </source>
</evidence>
<evidence type="ECO:0000259" key="5">
    <source>
        <dbReference type="PROSITE" id="PS50835"/>
    </source>
</evidence>
<dbReference type="OrthoDB" id="6159398at2759"/>
<dbReference type="InterPro" id="IPR003598">
    <property type="entry name" value="Ig_sub2"/>
</dbReference>
<protein>
    <submittedName>
        <fullName evidence="7">REGA-1 protein</fullName>
    </submittedName>
</protein>
<feature type="domain" description="Fibronectin type-III" evidence="6">
    <location>
        <begin position="342"/>
        <end position="442"/>
    </location>
</feature>
<dbReference type="CDD" id="cd00096">
    <property type="entry name" value="Ig"/>
    <property type="match status" value="2"/>
</dbReference>
<accession>Q26475</accession>
<organism evidence="7">
    <name type="scientific">Schistocerca americana</name>
    <name type="common">American grasshopper</name>
    <dbReference type="NCBI Taxonomy" id="7009"/>
    <lineage>
        <taxon>Eukaryota</taxon>
        <taxon>Metazoa</taxon>
        <taxon>Ecdysozoa</taxon>
        <taxon>Arthropoda</taxon>
        <taxon>Hexapoda</taxon>
        <taxon>Insecta</taxon>
        <taxon>Pterygota</taxon>
        <taxon>Neoptera</taxon>
        <taxon>Polyneoptera</taxon>
        <taxon>Orthoptera</taxon>
        <taxon>Caelifera</taxon>
        <taxon>Acrididea</taxon>
        <taxon>Acridomorpha</taxon>
        <taxon>Acridoidea</taxon>
        <taxon>Acrididae</taxon>
        <taxon>Cyrtacanthacridinae</taxon>
        <taxon>Schistocerca</taxon>
    </lineage>
</organism>
<dbReference type="FunFam" id="2.60.40.10:FF:000107">
    <property type="entry name" value="Myosin, light chain kinase a"/>
    <property type="match status" value="1"/>
</dbReference>
<feature type="region of interest" description="Disordered" evidence="3">
    <location>
        <begin position="26"/>
        <end position="60"/>
    </location>
</feature>
<dbReference type="PANTHER" id="PTHR45080">
    <property type="entry name" value="CONTACTIN 5"/>
    <property type="match status" value="1"/>
</dbReference>
<evidence type="ECO:0000259" key="6">
    <source>
        <dbReference type="PROSITE" id="PS50853"/>
    </source>
</evidence>
<dbReference type="InterPro" id="IPR036179">
    <property type="entry name" value="Ig-like_dom_sf"/>
</dbReference>
<dbReference type="PROSITE" id="PS50853">
    <property type="entry name" value="FN3"/>
    <property type="match status" value="1"/>
</dbReference>
<evidence type="ECO:0000313" key="7">
    <source>
        <dbReference type="EMBL" id="CAA63800.1"/>
    </source>
</evidence>
<feature type="region of interest" description="Disordered" evidence="3">
    <location>
        <begin position="445"/>
        <end position="467"/>
    </location>
</feature>
<dbReference type="EMBL" id="X93601">
    <property type="protein sequence ID" value="CAA63800.1"/>
    <property type="molecule type" value="mRNA"/>
</dbReference>
<proteinExistence type="evidence at transcript level"/>
<keyword evidence="2" id="KW-0393">Immunoglobulin domain</keyword>
<gene>
    <name evidence="7" type="primary">REGA-1</name>
</gene>
<feature type="domain" description="Ig-like" evidence="5">
    <location>
        <begin position="163"/>
        <end position="248"/>
    </location>
</feature>
<evidence type="ECO:0000256" key="1">
    <source>
        <dbReference type="ARBA" id="ARBA00022737"/>
    </source>
</evidence>
<feature type="chain" id="PRO_5004202843" evidence="4">
    <location>
        <begin position="22"/>
        <end position="484"/>
    </location>
</feature>
<dbReference type="InterPro" id="IPR013783">
    <property type="entry name" value="Ig-like_fold"/>
</dbReference>
<feature type="compositionally biased region" description="Acidic residues" evidence="3">
    <location>
        <begin position="26"/>
        <end position="53"/>
    </location>
</feature>
<dbReference type="Pfam" id="PF13927">
    <property type="entry name" value="Ig_3"/>
    <property type="match status" value="2"/>
</dbReference>
<dbReference type="InterPro" id="IPR003961">
    <property type="entry name" value="FN3_dom"/>
</dbReference>
<feature type="domain" description="Ig-like" evidence="5">
    <location>
        <begin position="60"/>
        <end position="158"/>
    </location>
</feature>
<reference evidence="7" key="1">
    <citation type="journal article" date="1996" name="Development">
        <title>REGA-1 is a GPI-linked member of the immunoglobulin superfamily present on restricted regions of sheath cell processes in grasshopper.</title>
        <authorList>
            <person name="Seaver E.C."/>
            <person name="Carpenter E.M."/>
            <person name="Bastiani M.J."/>
        </authorList>
    </citation>
    <scope>NUCLEOTIDE SEQUENCE</scope>
</reference>
<feature type="domain" description="Ig-like" evidence="5">
    <location>
        <begin position="252"/>
        <end position="340"/>
    </location>
</feature>
<feature type="signal peptide" evidence="4">
    <location>
        <begin position="1"/>
        <end position="21"/>
    </location>
</feature>
<dbReference type="SMART" id="SM00408">
    <property type="entry name" value="IGc2"/>
    <property type="match status" value="3"/>
</dbReference>
<keyword evidence="1" id="KW-0677">Repeat</keyword>
<dbReference type="Gene3D" id="2.60.40.10">
    <property type="entry name" value="Immunoglobulins"/>
    <property type="match status" value="4"/>
</dbReference>
<sequence>MTTSVKFVLLLCAVLLDTGLSRPSLDGDDGYQMDDYANDDDPDTNVSDYEEEKEYTGPPPEFTVQSMMLEAHEGDTVTFPCSWKVPVNDLKERPNFPVMWKNGTSSLIMGAIIATTDKRVQSNGSNLILTDVRPTDRGTYTCEILSSETPMDLHHSLEVFEAPKVAKIHPNKSSIVVEAGEALTLSCDANGYPKPTISWIKKRKAKEETFKGPTLNFEKVAPSHSGEYECTAENTYGKSNPAHVKVVVHYKPKVTAIKERVISGVEYESELECRVDSEPKAKVKWQRDGRLIEPSNDFEVTHMNHIYKLKIRKTKTSDFGIYTCEAENTLGSAKSTIDLTRMPSTPALKKVNHADDGSSVEFEWTLESYAPISQYELRYRNKMSEDWKSESPAVTDAEGNIYTVKHKLSPQPPGEYEVVLVSTNEFGSSRSAPHTFQLTHELGVAEPRGEPEPQKIPESGNNGSETRPRLMALLTVLSLSTFFL</sequence>
<name>Q26475_SCHAM</name>
<evidence type="ECO:0000256" key="4">
    <source>
        <dbReference type="SAM" id="SignalP"/>
    </source>
</evidence>